<keyword evidence="1" id="KW-0472">Membrane</keyword>
<dbReference type="InterPro" id="IPR001296">
    <property type="entry name" value="Glyco_trans_1"/>
</dbReference>
<dbReference type="PANTHER" id="PTHR45947:SF3">
    <property type="entry name" value="SULFOQUINOVOSYL TRANSFERASE SQD2"/>
    <property type="match status" value="1"/>
</dbReference>
<feature type="domain" description="Glycosyl transferase family 1" evidence="2">
    <location>
        <begin position="184"/>
        <end position="343"/>
    </location>
</feature>
<dbReference type="Pfam" id="PF13439">
    <property type="entry name" value="Glyco_transf_4"/>
    <property type="match status" value="1"/>
</dbReference>
<comment type="caution">
    <text evidence="4">The sequence shown here is derived from an EMBL/GenBank/DDBJ whole genome shotgun (WGS) entry which is preliminary data.</text>
</comment>
<feature type="domain" description="Glycosyltransferase subfamily 4-like N-terminal" evidence="3">
    <location>
        <begin position="15"/>
        <end position="177"/>
    </location>
</feature>
<gene>
    <name evidence="4" type="ORF">COV57_02940</name>
</gene>
<evidence type="ECO:0000313" key="5">
    <source>
        <dbReference type="Proteomes" id="UP000229893"/>
    </source>
</evidence>
<proteinExistence type="predicted"/>
<dbReference type="InterPro" id="IPR050194">
    <property type="entry name" value="Glycosyltransferase_grp1"/>
</dbReference>
<dbReference type="AlphaFoldDB" id="A0A2H0N762"/>
<name>A0A2H0N762_9BACT</name>
<sequence length="368" mass="42037">MKKILIFTTAYWPLIGGAEVAVKEITDRLLECEFDLITARIDKNFLKEERVGRVNVYRVGLGSNMDKFLLPVLGLLKALKLNKNNKYEFTWSIMASYAGFLALFFKYLTNKPFILTLQEGDSEKHILKKVGIFYPLWKQIFKKANRVTVISKYLKDFALRYGALCVVDIIPNGVDIDKFHILERKLGNKKIILTTSRLVKKNGVDDLIKAMSFLDDDYYLLIVGSGEEEKKLKSLSNEMGVNERVKFVGFVKQEEIFKYYEMAHVFCRPSISEGFGISFIEAMAAGVPVVATPVGGIVDFLEDGKTGFFCKVKDPESIALKVEYILDEKNKEKIESVVKNARQMVLDKYNWDIISLKMGEIFNLNYGK</sequence>
<dbReference type="Pfam" id="PF00534">
    <property type="entry name" value="Glycos_transf_1"/>
    <property type="match status" value="1"/>
</dbReference>
<protein>
    <recommendedName>
        <fullName evidence="6">Glycosyl transferase family 1 domain-containing protein</fullName>
    </recommendedName>
</protein>
<evidence type="ECO:0000313" key="4">
    <source>
        <dbReference type="EMBL" id="PIR04717.1"/>
    </source>
</evidence>
<feature type="transmembrane region" description="Helical" evidence="1">
    <location>
        <begin position="89"/>
        <end position="108"/>
    </location>
</feature>
<evidence type="ECO:0000259" key="2">
    <source>
        <dbReference type="Pfam" id="PF00534"/>
    </source>
</evidence>
<reference evidence="4 5" key="1">
    <citation type="submission" date="2017-09" db="EMBL/GenBank/DDBJ databases">
        <title>Depth-based differentiation of microbial function through sediment-hosted aquifers and enrichment of novel symbionts in the deep terrestrial subsurface.</title>
        <authorList>
            <person name="Probst A.J."/>
            <person name="Ladd B."/>
            <person name="Jarett J.K."/>
            <person name="Geller-Mcgrath D.E."/>
            <person name="Sieber C.M."/>
            <person name="Emerson J.B."/>
            <person name="Anantharaman K."/>
            <person name="Thomas B.C."/>
            <person name="Malmstrom R."/>
            <person name="Stieglmeier M."/>
            <person name="Klingl A."/>
            <person name="Woyke T."/>
            <person name="Ryan C.M."/>
            <person name="Banfield J.F."/>
        </authorList>
    </citation>
    <scope>NUCLEOTIDE SEQUENCE [LARGE SCALE GENOMIC DNA]</scope>
    <source>
        <strain evidence="4">CG11_big_fil_rev_8_21_14_0_20_35_14</strain>
    </source>
</reference>
<dbReference type="InterPro" id="IPR028098">
    <property type="entry name" value="Glyco_trans_4-like_N"/>
</dbReference>
<dbReference type="PANTHER" id="PTHR45947">
    <property type="entry name" value="SULFOQUINOVOSYL TRANSFERASE SQD2"/>
    <property type="match status" value="1"/>
</dbReference>
<dbReference type="Gene3D" id="3.40.50.2000">
    <property type="entry name" value="Glycogen Phosphorylase B"/>
    <property type="match status" value="2"/>
</dbReference>
<evidence type="ECO:0000259" key="3">
    <source>
        <dbReference type="Pfam" id="PF13439"/>
    </source>
</evidence>
<keyword evidence="1" id="KW-1133">Transmembrane helix</keyword>
<dbReference type="SUPFAM" id="SSF53756">
    <property type="entry name" value="UDP-Glycosyltransferase/glycogen phosphorylase"/>
    <property type="match status" value="1"/>
</dbReference>
<dbReference type="Proteomes" id="UP000229893">
    <property type="component" value="Unassembled WGS sequence"/>
</dbReference>
<evidence type="ECO:0008006" key="6">
    <source>
        <dbReference type="Google" id="ProtNLM"/>
    </source>
</evidence>
<evidence type="ECO:0000256" key="1">
    <source>
        <dbReference type="SAM" id="Phobius"/>
    </source>
</evidence>
<keyword evidence="1" id="KW-0812">Transmembrane</keyword>
<dbReference type="GO" id="GO:0016757">
    <property type="term" value="F:glycosyltransferase activity"/>
    <property type="evidence" value="ECO:0007669"/>
    <property type="project" value="InterPro"/>
</dbReference>
<organism evidence="4 5">
    <name type="scientific">Candidatus Liptonbacteria bacterium CG11_big_fil_rev_8_21_14_0_20_35_14</name>
    <dbReference type="NCBI Taxonomy" id="1974634"/>
    <lineage>
        <taxon>Bacteria</taxon>
        <taxon>Candidatus Liptoniibacteriota</taxon>
    </lineage>
</organism>
<dbReference type="EMBL" id="PCWO01000043">
    <property type="protein sequence ID" value="PIR04717.1"/>
    <property type="molecule type" value="Genomic_DNA"/>
</dbReference>
<dbReference type="CDD" id="cd03801">
    <property type="entry name" value="GT4_PimA-like"/>
    <property type="match status" value="1"/>
</dbReference>
<accession>A0A2H0N762</accession>